<organism evidence="1 2">
    <name type="scientific">Penicillium subrubescens</name>
    <dbReference type="NCBI Taxonomy" id="1316194"/>
    <lineage>
        <taxon>Eukaryota</taxon>
        <taxon>Fungi</taxon>
        <taxon>Dikarya</taxon>
        <taxon>Ascomycota</taxon>
        <taxon>Pezizomycotina</taxon>
        <taxon>Eurotiomycetes</taxon>
        <taxon>Eurotiomycetidae</taxon>
        <taxon>Eurotiales</taxon>
        <taxon>Aspergillaceae</taxon>
        <taxon>Penicillium</taxon>
    </lineage>
</organism>
<evidence type="ECO:0000313" key="2">
    <source>
        <dbReference type="Proteomes" id="UP000186955"/>
    </source>
</evidence>
<protein>
    <submittedName>
        <fullName evidence="1">Uncharacterized protein</fullName>
    </submittedName>
</protein>
<keyword evidence="2" id="KW-1185">Reference proteome</keyword>
<evidence type="ECO:0000313" key="1">
    <source>
        <dbReference type="EMBL" id="OKO94948.1"/>
    </source>
</evidence>
<proteinExistence type="predicted"/>
<dbReference type="EMBL" id="MNBE01000708">
    <property type="protein sequence ID" value="OKO94948.1"/>
    <property type="molecule type" value="Genomic_DNA"/>
</dbReference>
<name>A0A1Q5T3Z6_9EURO</name>
<gene>
    <name evidence="1" type="ORF">PENSUB_11351</name>
</gene>
<reference evidence="1 2" key="1">
    <citation type="submission" date="2016-10" db="EMBL/GenBank/DDBJ databases">
        <title>Genome sequence of the ascomycete fungus Penicillium subrubescens.</title>
        <authorList>
            <person name="De Vries R.P."/>
            <person name="Peng M."/>
            <person name="Dilokpimol A."/>
            <person name="Hilden K."/>
            <person name="Makela M.R."/>
            <person name="Grigoriev I."/>
            <person name="Riley R."/>
            <person name="Granchi Z."/>
        </authorList>
    </citation>
    <scope>NUCLEOTIDE SEQUENCE [LARGE SCALE GENOMIC DNA]</scope>
    <source>
        <strain evidence="1 2">CBS 132785</strain>
    </source>
</reference>
<comment type="caution">
    <text evidence="1">The sequence shown here is derived from an EMBL/GenBank/DDBJ whole genome shotgun (WGS) entry which is preliminary data.</text>
</comment>
<dbReference type="Proteomes" id="UP000186955">
    <property type="component" value="Unassembled WGS sequence"/>
</dbReference>
<accession>A0A1Q5T3Z6</accession>
<dbReference type="AlphaFoldDB" id="A0A1Q5T3Z6"/>
<sequence>MRKVSATSLEVYVKYPDAIADLDLETLKKLTSGPFAGQQAIDIYVPISILAPPTPVIVKLSVLSGVAATTILDLSPGGPTLINGVLPPFPAFEEYTFPATSLFVPSVHLAPFNTGPVPNAELAKLASLAQTVIQ</sequence>